<gene>
    <name evidence="2" type="ORF">BN1232_06419</name>
</gene>
<evidence type="ECO:0000313" key="3">
    <source>
        <dbReference type="Proteomes" id="UP000199251"/>
    </source>
</evidence>
<evidence type="ECO:0000256" key="1">
    <source>
        <dbReference type="SAM" id="MobiDB-lite"/>
    </source>
</evidence>
<organism evidence="2 3">
    <name type="scientific">Mycobacterium lentiflavum</name>
    <dbReference type="NCBI Taxonomy" id="141349"/>
    <lineage>
        <taxon>Bacteria</taxon>
        <taxon>Bacillati</taxon>
        <taxon>Actinomycetota</taxon>
        <taxon>Actinomycetes</taxon>
        <taxon>Mycobacteriales</taxon>
        <taxon>Mycobacteriaceae</taxon>
        <taxon>Mycobacterium</taxon>
        <taxon>Mycobacterium simiae complex</taxon>
    </lineage>
</organism>
<feature type="region of interest" description="Disordered" evidence="1">
    <location>
        <begin position="1"/>
        <end position="55"/>
    </location>
</feature>
<dbReference type="EMBL" id="CTEE01000003">
    <property type="protein sequence ID" value="CQD24855.1"/>
    <property type="molecule type" value="Genomic_DNA"/>
</dbReference>
<feature type="compositionally biased region" description="Basic and acidic residues" evidence="1">
    <location>
        <begin position="26"/>
        <end position="35"/>
    </location>
</feature>
<reference evidence="2 3" key="1">
    <citation type="submission" date="2015-03" db="EMBL/GenBank/DDBJ databases">
        <authorList>
            <person name="Urmite Genomes"/>
        </authorList>
    </citation>
    <scope>NUCLEOTIDE SEQUENCE [LARGE SCALE GENOMIC DNA]</scope>
    <source>
        <strain evidence="2 3">CSUR P1491</strain>
    </source>
</reference>
<protein>
    <submittedName>
        <fullName evidence="2">Uncharacterized protein</fullName>
    </submittedName>
</protein>
<name>A0A0E3WEG2_MYCLN</name>
<evidence type="ECO:0000313" key="2">
    <source>
        <dbReference type="EMBL" id="CQD24855.1"/>
    </source>
</evidence>
<dbReference type="Proteomes" id="UP000199251">
    <property type="component" value="Unassembled WGS sequence"/>
</dbReference>
<sequence length="55" mass="5999">MPPDPIIGQLTSRPTLEPRCQLYGPPEDKPKKNPENKITATMNTTPAMMPTHAAA</sequence>
<accession>A0A0E3WEG2</accession>
<feature type="compositionally biased region" description="Low complexity" evidence="1">
    <location>
        <begin position="36"/>
        <end position="55"/>
    </location>
</feature>
<dbReference type="AlphaFoldDB" id="A0A0E3WEG2"/>
<proteinExistence type="predicted"/>